<gene>
    <name evidence="4" type="ORF">MJ923_07585</name>
</gene>
<dbReference type="AlphaFoldDB" id="A0AAJ1BHV0"/>
<dbReference type="Pfam" id="PF04219">
    <property type="entry name" value="DUF413"/>
    <property type="match status" value="1"/>
</dbReference>
<feature type="region of interest" description="Disordered" evidence="3">
    <location>
        <begin position="1"/>
        <end position="24"/>
    </location>
</feature>
<organism evidence="4 5">
    <name type="scientific">Shewanella zhuhaiensis</name>
    <dbReference type="NCBI Taxonomy" id="2919576"/>
    <lineage>
        <taxon>Bacteria</taxon>
        <taxon>Pseudomonadati</taxon>
        <taxon>Pseudomonadota</taxon>
        <taxon>Gammaproteobacteria</taxon>
        <taxon>Alteromonadales</taxon>
        <taxon>Shewanellaceae</taxon>
        <taxon>Shewanella</taxon>
    </lineage>
</organism>
<evidence type="ECO:0000256" key="2">
    <source>
        <dbReference type="ARBA" id="ARBA00093628"/>
    </source>
</evidence>
<feature type="compositionally biased region" description="Acidic residues" evidence="3">
    <location>
        <begin position="123"/>
        <end position="145"/>
    </location>
</feature>
<dbReference type="EMBL" id="JAKUDL010000002">
    <property type="protein sequence ID" value="MCH4294164.1"/>
    <property type="molecule type" value="Genomic_DNA"/>
</dbReference>
<keyword evidence="5" id="KW-1185">Reference proteome</keyword>
<dbReference type="Proteomes" id="UP001297581">
    <property type="component" value="Unassembled WGS sequence"/>
</dbReference>
<sequence length="145" mass="16011">MSEQLVASQSFQGHPQGAQSSFQSKKRFFDDANFSKGFRRCGDFTNKEAELLETHGEAMKALAEGSRPPVTAEEAQFVDVVRTNKAPSSLLEQIWLKYCKLAQGKPFYAVVGTVHAAANAPEAEIELDEIDDDEVSDDEEPEETP</sequence>
<accession>A0AAJ1BHV0</accession>
<dbReference type="NCBIfam" id="NF008254">
    <property type="entry name" value="PRK11027.1-5"/>
    <property type="match status" value="1"/>
</dbReference>
<evidence type="ECO:0000313" key="5">
    <source>
        <dbReference type="Proteomes" id="UP001297581"/>
    </source>
</evidence>
<evidence type="ECO:0000256" key="1">
    <source>
        <dbReference type="ARBA" id="ARBA00093464"/>
    </source>
</evidence>
<evidence type="ECO:0000256" key="3">
    <source>
        <dbReference type="SAM" id="MobiDB-lite"/>
    </source>
</evidence>
<comment type="caution">
    <text evidence="4">The sequence shown here is derived from an EMBL/GenBank/DDBJ whole genome shotgun (WGS) entry which is preliminary data.</text>
</comment>
<dbReference type="RefSeq" id="WP_240590878.1">
    <property type="nucleotide sequence ID" value="NZ_JAKUDL010000002.1"/>
</dbReference>
<dbReference type="InterPro" id="IPR007335">
    <property type="entry name" value="DUF413"/>
</dbReference>
<name>A0AAJ1BHV0_9GAMM</name>
<feature type="compositionally biased region" description="Polar residues" evidence="3">
    <location>
        <begin position="1"/>
        <end position="23"/>
    </location>
</feature>
<comment type="similarity">
    <text evidence="1">Belongs to the MaoP family.</text>
</comment>
<reference evidence="4 5" key="1">
    <citation type="submission" date="2022-02" db="EMBL/GenBank/DDBJ databases">
        <title>The genome sequence of Shewanella sp. 3B26.</title>
        <authorList>
            <person name="Du J."/>
        </authorList>
    </citation>
    <scope>NUCLEOTIDE SEQUENCE [LARGE SCALE GENOMIC DNA]</scope>
    <source>
        <strain evidence="4 5">3B26</strain>
    </source>
</reference>
<protein>
    <recommendedName>
        <fullName evidence="2">Macrodomain Ori protein</fullName>
    </recommendedName>
</protein>
<evidence type="ECO:0000313" key="4">
    <source>
        <dbReference type="EMBL" id="MCH4294164.1"/>
    </source>
</evidence>
<proteinExistence type="inferred from homology"/>
<feature type="region of interest" description="Disordered" evidence="3">
    <location>
        <begin position="122"/>
        <end position="145"/>
    </location>
</feature>